<evidence type="ECO:0000256" key="5">
    <source>
        <dbReference type="ARBA" id="ARBA00022842"/>
    </source>
</evidence>
<keyword evidence="7 10" id="KW-0238">DNA-binding</keyword>
<dbReference type="GO" id="GO:0016787">
    <property type="term" value="F:hydrolase activity"/>
    <property type="evidence" value="ECO:0007669"/>
    <property type="project" value="UniProtKB-KW"/>
</dbReference>
<keyword evidence="4 10" id="KW-0378">Hydrolase</keyword>
<dbReference type="InterPro" id="IPR002729">
    <property type="entry name" value="CRISPR-assoc_Cas1"/>
</dbReference>
<sequence>MATIYLLEPGSTLYKEHLRFVIWVPDEQKIEVPIREVERILVFGNIQVTTQAINACLEQQILVLFLSTTGQYKGHIWNWESNHLGNELIQIEKRQDPQFQFLVSQAIVRGKLANSRQLLMRLNRKRKVAEVSQAIAGIGTDISALDTVNNLDSLRGYEGVGAARYFPAFGQLITNPEFSFSLRYRQPPTDPVNSLLSFGYTLLFNNVLSLIVAEGLSPYFANLHYGEDKKPYLAFDLMEEFRSPIVDSLVLKLINSAVFKSRDFETVVSTGGVYLRKESRRIFLQHFEKRMNEELSHPDLLSQVSYRHAIQLQIRRYKRSLLHSIAYEPFLRTA</sequence>
<organism evidence="11 12">
    <name type="scientific">Crinalium epipsammum PCC 9333</name>
    <dbReference type="NCBI Taxonomy" id="1173022"/>
    <lineage>
        <taxon>Bacteria</taxon>
        <taxon>Bacillati</taxon>
        <taxon>Cyanobacteriota</taxon>
        <taxon>Cyanophyceae</taxon>
        <taxon>Gomontiellales</taxon>
        <taxon>Gomontiellaceae</taxon>
        <taxon>Crinalium</taxon>
    </lineage>
</organism>
<dbReference type="Gene3D" id="1.20.120.920">
    <property type="entry name" value="CRISPR-associated endonuclease Cas1, C-terminal domain"/>
    <property type="match status" value="1"/>
</dbReference>
<comment type="subunit">
    <text evidence="9 10">Homodimer, forms a heterotetramer with a Cas2 homodimer.</text>
</comment>
<dbReference type="HAMAP" id="MF_01470">
    <property type="entry name" value="Cas1"/>
    <property type="match status" value="1"/>
</dbReference>
<comment type="cofactor">
    <cofactor evidence="10">
        <name>Mg(2+)</name>
        <dbReference type="ChEBI" id="CHEBI:18420"/>
    </cofactor>
    <cofactor evidence="10">
        <name>Mn(2+)</name>
        <dbReference type="ChEBI" id="CHEBI:29035"/>
    </cofactor>
</comment>
<dbReference type="GO" id="GO:0004519">
    <property type="term" value="F:endonuclease activity"/>
    <property type="evidence" value="ECO:0007669"/>
    <property type="project" value="UniProtKB-UniRule"/>
</dbReference>
<evidence type="ECO:0000256" key="4">
    <source>
        <dbReference type="ARBA" id="ARBA00022801"/>
    </source>
</evidence>
<reference evidence="11 12" key="1">
    <citation type="submission" date="2012-06" db="EMBL/GenBank/DDBJ databases">
        <title>Finished chromosome of genome of Crinalium epipsammum PCC 9333.</title>
        <authorList>
            <consortium name="US DOE Joint Genome Institute"/>
            <person name="Gugger M."/>
            <person name="Coursin T."/>
            <person name="Rippka R."/>
            <person name="Tandeau De Marsac N."/>
            <person name="Huntemann M."/>
            <person name="Wei C.-L."/>
            <person name="Han J."/>
            <person name="Detter J.C."/>
            <person name="Han C."/>
            <person name="Tapia R."/>
            <person name="Davenport K."/>
            <person name="Daligault H."/>
            <person name="Erkkila T."/>
            <person name="Gu W."/>
            <person name="Munk A.C.C."/>
            <person name="Teshima H."/>
            <person name="Xu Y."/>
            <person name="Chain P."/>
            <person name="Chen A."/>
            <person name="Krypides N."/>
            <person name="Mavromatis K."/>
            <person name="Markowitz V."/>
            <person name="Szeto E."/>
            <person name="Ivanova N."/>
            <person name="Mikhailova N."/>
            <person name="Ovchinnikova G."/>
            <person name="Pagani I."/>
            <person name="Pati A."/>
            <person name="Goodwin L."/>
            <person name="Peters L."/>
            <person name="Pitluck S."/>
            <person name="Woyke T."/>
            <person name="Kerfeld C."/>
        </authorList>
    </citation>
    <scope>NUCLEOTIDE SEQUENCE [LARGE SCALE GENOMIC DNA]</scope>
    <source>
        <strain evidence="11 12">PCC 9333</strain>
    </source>
</reference>
<keyword evidence="12" id="KW-1185">Reference proteome</keyword>
<evidence type="ECO:0000256" key="7">
    <source>
        <dbReference type="ARBA" id="ARBA00023125"/>
    </source>
</evidence>
<dbReference type="AlphaFoldDB" id="K9VWP1"/>
<dbReference type="GO" id="GO:0003677">
    <property type="term" value="F:DNA binding"/>
    <property type="evidence" value="ECO:0007669"/>
    <property type="project" value="UniProtKB-KW"/>
</dbReference>
<evidence type="ECO:0000256" key="2">
    <source>
        <dbReference type="ARBA" id="ARBA00022723"/>
    </source>
</evidence>
<comment type="function">
    <text evidence="10">CRISPR (clustered regularly interspaced short palindromic repeat), is an adaptive immune system that provides protection against mobile genetic elements (viruses, transposable elements and conjugative plasmids). CRISPR clusters contain spacers, sequences complementary to antecedent mobile elements, and target invading nucleic acids. CRISPR clusters are transcribed and processed into CRISPR RNA (crRNA). Acts as a dsDNA endonuclease. Involved in the integration of spacer DNA into the CRISPR cassette.</text>
</comment>
<dbReference type="InterPro" id="IPR050646">
    <property type="entry name" value="Cas1"/>
</dbReference>
<evidence type="ECO:0000313" key="11">
    <source>
        <dbReference type="EMBL" id="AFZ11550.1"/>
    </source>
</evidence>
<evidence type="ECO:0000256" key="1">
    <source>
        <dbReference type="ARBA" id="ARBA00022722"/>
    </source>
</evidence>
<protein>
    <recommendedName>
        <fullName evidence="10">CRISPR-associated endonuclease Cas1</fullName>
        <ecNumber evidence="10">3.1.-.-</ecNumber>
    </recommendedName>
</protein>
<evidence type="ECO:0000256" key="9">
    <source>
        <dbReference type="ARBA" id="ARBA00038592"/>
    </source>
</evidence>
<keyword evidence="3 10" id="KW-0255">Endonuclease</keyword>
<dbReference type="InterPro" id="IPR042211">
    <property type="entry name" value="CRISPR-assoc_Cas1_N"/>
</dbReference>
<comment type="similarity">
    <text evidence="10">Belongs to the CRISPR-associated endonuclease Cas1 family.</text>
</comment>
<dbReference type="Pfam" id="PF01867">
    <property type="entry name" value="Cas_Cas1"/>
    <property type="match status" value="1"/>
</dbReference>
<dbReference type="PATRIC" id="fig|1173022.3.peg.669"/>
<evidence type="ECO:0000313" key="12">
    <source>
        <dbReference type="Proteomes" id="UP000010472"/>
    </source>
</evidence>
<keyword evidence="8 10" id="KW-0464">Manganese</keyword>
<dbReference type="InterPro" id="IPR042206">
    <property type="entry name" value="CRISPR-assoc_Cas1_C"/>
</dbReference>
<dbReference type="GO" id="GO:0046872">
    <property type="term" value="F:metal ion binding"/>
    <property type="evidence" value="ECO:0007669"/>
    <property type="project" value="UniProtKB-UniRule"/>
</dbReference>
<proteinExistence type="inferred from homology"/>
<feature type="binding site" evidence="10">
    <location>
        <position position="224"/>
    </location>
    <ligand>
        <name>Mn(2+)</name>
        <dbReference type="ChEBI" id="CHEBI:29035"/>
    </ligand>
</feature>
<dbReference type="EMBL" id="CP003620">
    <property type="protein sequence ID" value="AFZ11550.1"/>
    <property type="molecule type" value="Genomic_DNA"/>
</dbReference>
<feature type="binding site" evidence="10">
    <location>
        <position position="158"/>
    </location>
    <ligand>
        <name>Mn(2+)</name>
        <dbReference type="ChEBI" id="CHEBI:29035"/>
    </ligand>
</feature>
<dbReference type="NCBIfam" id="TIGR00287">
    <property type="entry name" value="cas1"/>
    <property type="match status" value="1"/>
</dbReference>
<dbReference type="KEGG" id="cep:Cri9333_0605"/>
<evidence type="ECO:0000256" key="6">
    <source>
        <dbReference type="ARBA" id="ARBA00023118"/>
    </source>
</evidence>
<dbReference type="STRING" id="1173022.Cri9333_0605"/>
<keyword evidence="6 10" id="KW-0051">Antiviral defense</keyword>
<dbReference type="Proteomes" id="UP000010472">
    <property type="component" value="Chromosome"/>
</dbReference>
<evidence type="ECO:0000256" key="8">
    <source>
        <dbReference type="ARBA" id="ARBA00023211"/>
    </source>
</evidence>
<name>K9VWP1_9CYAN</name>
<evidence type="ECO:0000256" key="3">
    <source>
        <dbReference type="ARBA" id="ARBA00022759"/>
    </source>
</evidence>
<dbReference type="Gene3D" id="3.100.10.20">
    <property type="entry name" value="CRISPR-associated endonuclease Cas1, N-terminal domain"/>
    <property type="match status" value="1"/>
</dbReference>
<dbReference type="eggNOG" id="COG1518">
    <property type="taxonomic scope" value="Bacteria"/>
</dbReference>
<dbReference type="CDD" id="cd09634">
    <property type="entry name" value="Cas1_I-II-III"/>
    <property type="match status" value="1"/>
</dbReference>
<dbReference type="GO" id="GO:0051607">
    <property type="term" value="P:defense response to virus"/>
    <property type="evidence" value="ECO:0007669"/>
    <property type="project" value="UniProtKB-UniRule"/>
</dbReference>
<evidence type="ECO:0000256" key="10">
    <source>
        <dbReference type="HAMAP-Rule" id="MF_01470"/>
    </source>
</evidence>
<keyword evidence="1 10" id="KW-0540">Nuclease</keyword>
<feature type="binding site" evidence="10">
    <location>
        <position position="239"/>
    </location>
    <ligand>
        <name>Mn(2+)</name>
        <dbReference type="ChEBI" id="CHEBI:29035"/>
    </ligand>
</feature>
<dbReference type="PANTHER" id="PTHR34353:SF2">
    <property type="entry name" value="CRISPR-ASSOCIATED ENDONUCLEASE CAS1 1"/>
    <property type="match status" value="1"/>
</dbReference>
<dbReference type="OrthoDB" id="9803119at2"/>
<accession>K9VWP1</accession>
<gene>
    <name evidence="10" type="primary">cas1</name>
    <name evidence="11" type="ORF">Cri9333_0605</name>
</gene>
<dbReference type="GO" id="GO:0043571">
    <property type="term" value="P:maintenance of CRISPR repeat elements"/>
    <property type="evidence" value="ECO:0007669"/>
    <property type="project" value="UniProtKB-UniRule"/>
</dbReference>
<dbReference type="PANTHER" id="PTHR34353">
    <property type="entry name" value="CRISPR-ASSOCIATED ENDONUCLEASE CAS1 1"/>
    <property type="match status" value="1"/>
</dbReference>
<dbReference type="EC" id="3.1.-.-" evidence="10"/>
<keyword evidence="5 10" id="KW-0460">Magnesium</keyword>
<keyword evidence="2 10" id="KW-0479">Metal-binding</keyword>
<dbReference type="HOGENOM" id="CLU_052779_1_0_3"/>